<keyword evidence="1" id="KW-0732">Signal</keyword>
<evidence type="ECO:0000256" key="1">
    <source>
        <dbReference type="SAM" id="SignalP"/>
    </source>
</evidence>
<sequence>MSRALLAILLLGAALPFPSGAASPAGGFDLFASDDGDDTSVLRTNLTAYYRYDHPGQYRGLAVERARIRPLGTDGWSENRVYFRFADAAGDWKWNGQIGSNGHTLLGNASIVRDIPRRQEYFIEREVVETRQGEQGLHATFAGAAIDLPLDAEQRRQLTLLAGMQTFTGDNVRAHLRATYSAQLVREWGLSAQLRTRAFHSSHPGEADYYSPRWFAEAIPMLRLRRFHQGWMMAAGAGVGMQRDSNSDARAARLVEATIESPKTPRHWYLRANGTYSNTPVGEGINYGYRQINVQLIRPF</sequence>
<gene>
    <name evidence="2" type="ORF">N792_06245</name>
</gene>
<dbReference type="RefSeq" id="WP_036193107.1">
    <property type="nucleotide sequence ID" value="NZ_AVPS01000004.1"/>
</dbReference>
<feature type="signal peptide" evidence="1">
    <location>
        <begin position="1"/>
        <end position="21"/>
    </location>
</feature>
<keyword evidence="3" id="KW-1185">Reference proteome</keyword>
<dbReference type="AlphaFoldDB" id="A0A0A0ELT0"/>
<name>A0A0A0ELT0_9GAMM</name>
<evidence type="ECO:0008006" key="4">
    <source>
        <dbReference type="Google" id="ProtNLM"/>
    </source>
</evidence>
<protein>
    <recommendedName>
        <fullName evidence="4">Lipoprotein</fullName>
    </recommendedName>
</protein>
<dbReference type="eggNOG" id="ENOG5030FW7">
    <property type="taxonomic scope" value="Bacteria"/>
</dbReference>
<dbReference type="EMBL" id="AVPS01000004">
    <property type="protein sequence ID" value="KGM51946.1"/>
    <property type="molecule type" value="Genomic_DNA"/>
</dbReference>
<feature type="chain" id="PRO_5001961625" description="Lipoprotein" evidence="1">
    <location>
        <begin position="22"/>
        <end position="300"/>
    </location>
</feature>
<proteinExistence type="predicted"/>
<evidence type="ECO:0000313" key="3">
    <source>
        <dbReference type="Proteomes" id="UP000030017"/>
    </source>
</evidence>
<comment type="caution">
    <text evidence="2">The sequence shown here is derived from an EMBL/GenBank/DDBJ whole genome shotgun (WGS) entry which is preliminary data.</text>
</comment>
<reference evidence="2 3" key="1">
    <citation type="submission" date="2013-08" db="EMBL/GenBank/DDBJ databases">
        <title>Genome sequencing of Lysobacter.</title>
        <authorList>
            <person name="Zhang S."/>
            <person name="Wang G."/>
        </authorList>
    </citation>
    <scope>NUCLEOTIDE SEQUENCE [LARGE SCALE GENOMIC DNA]</scope>
    <source>
        <strain evidence="2 3">Ko07</strain>
    </source>
</reference>
<dbReference type="Proteomes" id="UP000030017">
    <property type="component" value="Unassembled WGS sequence"/>
</dbReference>
<organism evidence="2 3">
    <name type="scientific">Lysobacter concretionis Ko07 = DSM 16239</name>
    <dbReference type="NCBI Taxonomy" id="1122185"/>
    <lineage>
        <taxon>Bacteria</taxon>
        <taxon>Pseudomonadati</taxon>
        <taxon>Pseudomonadota</taxon>
        <taxon>Gammaproteobacteria</taxon>
        <taxon>Lysobacterales</taxon>
        <taxon>Lysobacteraceae</taxon>
        <taxon>Novilysobacter</taxon>
    </lineage>
</organism>
<evidence type="ECO:0000313" key="2">
    <source>
        <dbReference type="EMBL" id="KGM51946.1"/>
    </source>
</evidence>
<accession>A0A0A0ELT0</accession>